<organism evidence="1 2">
    <name type="scientific">Roseburia inulinivorans</name>
    <dbReference type="NCBI Taxonomy" id="360807"/>
    <lineage>
        <taxon>Bacteria</taxon>
        <taxon>Bacillati</taxon>
        <taxon>Bacillota</taxon>
        <taxon>Clostridia</taxon>
        <taxon>Lachnospirales</taxon>
        <taxon>Lachnospiraceae</taxon>
        <taxon>Roseburia</taxon>
    </lineage>
</organism>
<evidence type="ECO:0000313" key="2">
    <source>
        <dbReference type="Proteomes" id="UP000283701"/>
    </source>
</evidence>
<reference evidence="1 2" key="1">
    <citation type="submission" date="2018-08" db="EMBL/GenBank/DDBJ databases">
        <title>A genome reference for cultivated species of the human gut microbiota.</title>
        <authorList>
            <person name="Zou Y."/>
            <person name="Xue W."/>
            <person name="Luo G."/>
        </authorList>
    </citation>
    <scope>NUCLEOTIDE SEQUENCE [LARGE SCALE GENOMIC DNA]</scope>
    <source>
        <strain evidence="1 2">AM23-23AC</strain>
    </source>
</reference>
<protein>
    <submittedName>
        <fullName evidence="1">Uncharacterized protein</fullName>
    </submittedName>
</protein>
<comment type="caution">
    <text evidence="1">The sequence shown here is derived from an EMBL/GenBank/DDBJ whole genome shotgun (WGS) entry which is preliminary data.</text>
</comment>
<dbReference type="RefSeq" id="WP_118203467.1">
    <property type="nucleotide sequence ID" value="NZ_QRHP01000012.1"/>
</dbReference>
<sequence length="105" mass="12359">MSKTSEMKDTVQIVVEMTLRLRQASDDAWDYVNVHVQELVYRMTEIVDWAQQKINEGEEFPMDILLQQLQNLDEAYTQKDEVLLADTLEYEVSNALQVYLERGEE</sequence>
<proteinExistence type="predicted"/>
<name>A0A3R6H0C5_9FIRM</name>
<evidence type="ECO:0000313" key="1">
    <source>
        <dbReference type="EMBL" id="RHF83249.1"/>
    </source>
</evidence>
<accession>A0A3R6H0C5</accession>
<dbReference type="AlphaFoldDB" id="A0A3R6H0C5"/>
<dbReference type="EMBL" id="QRHP01000012">
    <property type="protein sequence ID" value="RHF83249.1"/>
    <property type="molecule type" value="Genomic_DNA"/>
</dbReference>
<gene>
    <name evidence="1" type="ORF">DW654_10930</name>
</gene>
<dbReference type="Proteomes" id="UP000283701">
    <property type="component" value="Unassembled WGS sequence"/>
</dbReference>